<dbReference type="InterPro" id="IPR045339">
    <property type="entry name" value="DUF6534"/>
</dbReference>
<keyword evidence="1" id="KW-1133">Transmembrane helix</keyword>
<evidence type="ECO:0000313" key="3">
    <source>
        <dbReference type="EMBL" id="KAF9462342.1"/>
    </source>
</evidence>
<protein>
    <recommendedName>
        <fullName evidence="2">DUF6534 domain-containing protein</fullName>
    </recommendedName>
</protein>
<evidence type="ECO:0000259" key="2">
    <source>
        <dbReference type="Pfam" id="PF20152"/>
    </source>
</evidence>
<comment type="caution">
    <text evidence="3">The sequence shown here is derived from an EMBL/GenBank/DDBJ whole genome shotgun (WGS) entry which is preliminary data.</text>
</comment>
<sequence length="314" mass="35350">MLIGTMINCGFYGVFCVQVHTYSLTFSDDRMIFKILVYGCFVVETFQTILITRDGFDLFVTDLGNPLAIDQARFYWASTAVTGGIIAAVGQIFFAYRLRVISKTWIFPITVVLLALCATAAQFVIAVRLYVSGKISSVFEDAFIPSLVAFITSMICDVEIAVAIVYYLSRHHPIFNSRLYHQVKQLIRLMVETGVLIAATNTLSFILYILFKHSTYFVVSYMMISKLYSNTLLLILNNRLTITGGRSDVDQNHGIVMWNTNSAPNLYIQSRSNRGLADPPSPTNDTLVLREIWRSNTNSDNDEVVYTANDFHAT</sequence>
<keyword evidence="1" id="KW-0472">Membrane</keyword>
<evidence type="ECO:0000313" key="4">
    <source>
        <dbReference type="Proteomes" id="UP000807353"/>
    </source>
</evidence>
<dbReference type="PANTHER" id="PTHR40465">
    <property type="entry name" value="CHROMOSOME 1, WHOLE GENOME SHOTGUN SEQUENCE"/>
    <property type="match status" value="1"/>
</dbReference>
<feature type="domain" description="DUF6534" evidence="2">
    <location>
        <begin position="153"/>
        <end position="239"/>
    </location>
</feature>
<dbReference type="EMBL" id="MU150273">
    <property type="protein sequence ID" value="KAF9462342.1"/>
    <property type="molecule type" value="Genomic_DNA"/>
</dbReference>
<dbReference type="Pfam" id="PF20152">
    <property type="entry name" value="DUF6534"/>
    <property type="match status" value="1"/>
</dbReference>
<dbReference type="OrthoDB" id="3070057at2759"/>
<feature type="transmembrane region" description="Helical" evidence="1">
    <location>
        <begin position="106"/>
        <end position="131"/>
    </location>
</feature>
<feature type="transmembrane region" description="Helical" evidence="1">
    <location>
        <begin position="143"/>
        <end position="168"/>
    </location>
</feature>
<accession>A0A9P5Y4Z9</accession>
<gene>
    <name evidence="3" type="ORF">BDZ94DRAFT_737716</name>
</gene>
<feature type="transmembrane region" description="Helical" evidence="1">
    <location>
        <begin position="73"/>
        <end position="94"/>
    </location>
</feature>
<evidence type="ECO:0000256" key="1">
    <source>
        <dbReference type="SAM" id="Phobius"/>
    </source>
</evidence>
<reference evidence="3" key="1">
    <citation type="submission" date="2020-11" db="EMBL/GenBank/DDBJ databases">
        <authorList>
            <consortium name="DOE Joint Genome Institute"/>
            <person name="Ahrendt S."/>
            <person name="Riley R."/>
            <person name="Andreopoulos W."/>
            <person name="Labutti K."/>
            <person name="Pangilinan J."/>
            <person name="Ruiz-Duenas F.J."/>
            <person name="Barrasa J.M."/>
            <person name="Sanchez-Garcia M."/>
            <person name="Camarero S."/>
            <person name="Miyauchi S."/>
            <person name="Serrano A."/>
            <person name="Linde D."/>
            <person name="Babiker R."/>
            <person name="Drula E."/>
            <person name="Ayuso-Fernandez I."/>
            <person name="Pacheco R."/>
            <person name="Padilla G."/>
            <person name="Ferreira P."/>
            <person name="Barriuso J."/>
            <person name="Kellner H."/>
            <person name="Castanera R."/>
            <person name="Alfaro M."/>
            <person name="Ramirez L."/>
            <person name="Pisabarro A.G."/>
            <person name="Kuo A."/>
            <person name="Tritt A."/>
            <person name="Lipzen A."/>
            <person name="He G."/>
            <person name="Yan M."/>
            <person name="Ng V."/>
            <person name="Cullen D."/>
            <person name="Martin F."/>
            <person name="Rosso M.-N."/>
            <person name="Henrissat B."/>
            <person name="Hibbett D."/>
            <person name="Martinez A.T."/>
            <person name="Grigoriev I.V."/>
        </authorList>
    </citation>
    <scope>NUCLEOTIDE SEQUENCE</scope>
    <source>
        <strain evidence="3">CBS 247.69</strain>
    </source>
</reference>
<feature type="transmembrane region" description="Helical" evidence="1">
    <location>
        <begin position="35"/>
        <end position="53"/>
    </location>
</feature>
<dbReference type="AlphaFoldDB" id="A0A9P5Y4Z9"/>
<feature type="transmembrane region" description="Helical" evidence="1">
    <location>
        <begin position="189"/>
        <end position="210"/>
    </location>
</feature>
<dbReference type="Proteomes" id="UP000807353">
    <property type="component" value="Unassembled WGS sequence"/>
</dbReference>
<name>A0A9P5Y4Z9_9AGAR</name>
<organism evidence="3 4">
    <name type="scientific">Collybia nuda</name>
    <dbReference type="NCBI Taxonomy" id="64659"/>
    <lineage>
        <taxon>Eukaryota</taxon>
        <taxon>Fungi</taxon>
        <taxon>Dikarya</taxon>
        <taxon>Basidiomycota</taxon>
        <taxon>Agaricomycotina</taxon>
        <taxon>Agaricomycetes</taxon>
        <taxon>Agaricomycetidae</taxon>
        <taxon>Agaricales</taxon>
        <taxon>Tricholomatineae</taxon>
        <taxon>Clitocybaceae</taxon>
        <taxon>Collybia</taxon>
    </lineage>
</organism>
<keyword evidence="4" id="KW-1185">Reference proteome</keyword>
<dbReference type="PANTHER" id="PTHR40465:SF1">
    <property type="entry name" value="DUF6534 DOMAIN-CONTAINING PROTEIN"/>
    <property type="match status" value="1"/>
</dbReference>
<keyword evidence="1" id="KW-0812">Transmembrane</keyword>
<feature type="transmembrane region" description="Helical" evidence="1">
    <location>
        <begin position="216"/>
        <end position="236"/>
    </location>
</feature>
<proteinExistence type="predicted"/>